<feature type="compositionally biased region" description="Polar residues" evidence="1">
    <location>
        <begin position="229"/>
        <end position="243"/>
    </location>
</feature>
<organism evidence="2 3">
    <name type="scientific">Musa troglodytarum</name>
    <name type="common">fe'i banana</name>
    <dbReference type="NCBI Taxonomy" id="320322"/>
    <lineage>
        <taxon>Eukaryota</taxon>
        <taxon>Viridiplantae</taxon>
        <taxon>Streptophyta</taxon>
        <taxon>Embryophyta</taxon>
        <taxon>Tracheophyta</taxon>
        <taxon>Spermatophyta</taxon>
        <taxon>Magnoliopsida</taxon>
        <taxon>Liliopsida</taxon>
        <taxon>Zingiberales</taxon>
        <taxon>Musaceae</taxon>
        <taxon>Musa</taxon>
    </lineage>
</organism>
<protein>
    <submittedName>
        <fullName evidence="2">Uncharacterized protein</fullName>
    </submittedName>
</protein>
<sequence>MRRLTLYFLQYSGSLQCDSLSGETKVTSYRYLMEEQEEVRTTRLTEFALEQDLNTFLVPSMAGSTSACCQQLNLIDMIQPAQWPSPVWRNNSFSRGLKDTATMYYPNKINTNEKDQGYCCRRSSWRKHKGPTSRGIYRGSIWEDRRIFWQNFPAAVYSHITINKKGTTMEFSVRAWTWTFWSCGTMTGDAVWNTPSTPSTAKSKLPSTSRSALTSFSLSLAPPMLHRNPTLSTSSEGTTRSHR</sequence>
<evidence type="ECO:0000313" key="3">
    <source>
        <dbReference type="Proteomes" id="UP001055439"/>
    </source>
</evidence>
<evidence type="ECO:0000256" key="1">
    <source>
        <dbReference type="SAM" id="MobiDB-lite"/>
    </source>
</evidence>
<evidence type="ECO:0000313" key="2">
    <source>
        <dbReference type="EMBL" id="URE08942.1"/>
    </source>
</evidence>
<name>A0A9E7GA76_9LILI</name>
<dbReference type="EMBL" id="CP097508">
    <property type="protein sequence ID" value="URE08942.1"/>
    <property type="molecule type" value="Genomic_DNA"/>
</dbReference>
<proteinExistence type="predicted"/>
<accession>A0A9E7GA76</accession>
<reference evidence="2" key="1">
    <citation type="submission" date="2022-05" db="EMBL/GenBank/DDBJ databases">
        <title>The Musa troglodytarum L. genome provides insights into the mechanism of non-climacteric behaviour and enrichment of carotenoids.</title>
        <authorList>
            <person name="Wang J."/>
        </authorList>
    </citation>
    <scope>NUCLEOTIDE SEQUENCE</scope>
    <source>
        <tissue evidence="2">Leaf</tissue>
    </source>
</reference>
<dbReference type="AlphaFoldDB" id="A0A9E7GA76"/>
<dbReference type="Proteomes" id="UP001055439">
    <property type="component" value="Chromosome 6"/>
</dbReference>
<keyword evidence="3" id="KW-1185">Reference proteome</keyword>
<feature type="region of interest" description="Disordered" evidence="1">
    <location>
        <begin position="222"/>
        <end position="243"/>
    </location>
</feature>
<gene>
    <name evidence="2" type="ORF">MUK42_25245</name>
</gene>